<reference evidence="2" key="2">
    <citation type="submission" date="2015-01" db="EMBL/GenBank/DDBJ databases">
        <title>Evolutionary Origins and Diversification of the Mycorrhizal Mutualists.</title>
        <authorList>
            <consortium name="DOE Joint Genome Institute"/>
            <consortium name="Mycorrhizal Genomics Consortium"/>
            <person name="Kohler A."/>
            <person name="Kuo A."/>
            <person name="Nagy L.G."/>
            <person name="Floudas D."/>
            <person name="Copeland A."/>
            <person name="Barry K.W."/>
            <person name="Cichocki N."/>
            <person name="Veneault-Fourrey C."/>
            <person name="LaButti K."/>
            <person name="Lindquist E.A."/>
            <person name="Lipzen A."/>
            <person name="Lundell T."/>
            <person name="Morin E."/>
            <person name="Murat C."/>
            <person name="Riley R."/>
            <person name="Ohm R."/>
            <person name="Sun H."/>
            <person name="Tunlid A."/>
            <person name="Henrissat B."/>
            <person name="Grigoriev I.V."/>
            <person name="Hibbett D.S."/>
            <person name="Martin F."/>
        </authorList>
    </citation>
    <scope>NUCLEOTIDE SEQUENCE [LARGE SCALE GENOMIC DNA]</scope>
    <source>
        <strain evidence="2">Foug A</strain>
    </source>
</reference>
<dbReference type="AlphaFoldDB" id="A0A0C2ZN05"/>
<keyword evidence="2" id="KW-1185">Reference proteome</keyword>
<gene>
    <name evidence="1" type="ORF">SCLCIDRAFT_771380</name>
</gene>
<dbReference type="InParanoid" id="A0A0C2ZN05"/>
<name>A0A0C2ZN05_9AGAM</name>
<accession>A0A0C2ZN05</accession>
<protein>
    <submittedName>
        <fullName evidence="1">Uncharacterized protein</fullName>
    </submittedName>
</protein>
<sequence length="68" mass="7974">MGYVGSAAGLSLQRVACAYYRSALYPHIFRLYGWCKQRGFCCQLEEVEPMRKHLLTDATRVFWRTRLV</sequence>
<dbReference type="EMBL" id="KN822038">
    <property type="protein sequence ID" value="KIM62973.1"/>
    <property type="molecule type" value="Genomic_DNA"/>
</dbReference>
<proteinExistence type="predicted"/>
<evidence type="ECO:0000313" key="1">
    <source>
        <dbReference type="EMBL" id="KIM62973.1"/>
    </source>
</evidence>
<evidence type="ECO:0000313" key="2">
    <source>
        <dbReference type="Proteomes" id="UP000053989"/>
    </source>
</evidence>
<dbReference type="HOGENOM" id="CLU_2795456_0_0_1"/>
<reference evidence="1 2" key="1">
    <citation type="submission" date="2014-04" db="EMBL/GenBank/DDBJ databases">
        <authorList>
            <consortium name="DOE Joint Genome Institute"/>
            <person name="Kuo A."/>
            <person name="Kohler A."/>
            <person name="Nagy L.G."/>
            <person name="Floudas D."/>
            <person name="Copeland A."/>
            <person name="Barry K.W."/>
            <person name="Cichocki N."/>
            <person name="Veneault-Fourrey C."/>
            <person name="LaButti K."/>
            <person name="Lindquist E.A."/>
            <person name="Lipzen A."/>
            <person name="Lundell T."/>
            <person name="Morin E."/>
            <person name="Murat C."/>
            <person name="Sun H."/>
            <person name="Tunlid A."/>
            <person name="Henrissat B."/>
            <person name="Grigoriev I.V."/>
            <person name="Hibbett D.S."/>
            <person name="Martin F."/>
            <person name="Nordberg H.P."/>
            <person name="Cantor M.N."/>
            <person name="Hua S.X."/>
        </authorList>
    </citation>
    <scope>NUCLEOTIDE SEQUENCE [LARGE SCALE GENOMIC DNA]</scope>
    <source>
        <strain evidence="1 2">Foug A</strain>
    </source>
</reference>
<dbReference type="Proteomes" id="UP000053989">
    <property type="component" value="Unassembled WGS sequence"/>
</dbReference>
<organism evidence="1 2">
    <name type="scientific">Scleroderma citrinum Foug A</name>
    <dbReference type="NCBI Taxonomy" id="1036808"/>
    <lineage>
        <taxon>Eukaryota</taxon>
        <taxon>Fungi</taxon>
        <taxon>Dikarya</taxon>
        <taxon>Basidiomycota</taxon>
        <taxon>Agaricomycotina</taxon>
        <taxon>Agaricomycetes</taxon>
        <taxon>Agaricomycetidae</taxon>
        <taxon>Boletales</taxon>
        <taxon>Sclerodermatineae</taxon>
        <taxon>Sclerodermataceae</taxon>
        <taxon>Scleroderma</taxon>
    </lineage>
</organism>